<gene>
    <name evidence="2" type="ORF">FB567DRAFT_14718</name>
</gene>
<dbReference type="Pfam" id="PF26639">
    <property type="entry name" value="Het-6_barrel"/>
    <property type="match status" value="1"/>
</dbReference>
<sequence>MAAIELRTAKEEGPLREAYTYDHLPRGNQFRFLVLLPGVGDEPLECTLHTAIPADTEFEAISYVWGTTVRDQEVICDGRTMLVTPNLAQVLRRVRLPDRPRQLWADSICIDQDDAEEKGHQVALFGTIYRSAQRVLVYVGPDADNHGPAACSFIKDVAGMIMETFEKTEKDWDSFPYPDRNDPLLKDSRWDSFRALLTQDWFKRGWVVQEVVLSRQSQVIWGQSTLDWDNIVRTYMWAEKRAPSIYYDKQLNIVQSSDHYYMRLEDFAVAFFPQVDWRVWGSPSILRTLDDAKFLQVGDPRDRIYAFTELPQAPGPRFRPWPDYEESYLEIYRKFATEYVQTTKDTKILDYVCHGDKINNTTKEIPSWVPRWDIAEKSLMRDFARSLMLKSRDEELFEPQIEDDGSLKTRGVIFDSLRYVSDYRDLATPISEAVRKMWNDIVASGAPCPYARGSDGQATQLRAFLDALDGGSFLGEYNQFIRDRTAFAESAGLNDSSRANARSPTSGNEFNHFLAGISETLNARRFILTERGYMGLAPAAVREGDVCGIIFGCLMPCILRKKESKERYTFLGATTLLGKQWSEIEQGADGFCSVLGEEDSKDWVDWDVEEQDIHLC</sequence>
<dbReference type="PANTHER" id="PTHR24148">
    <property type="entry name" value="ANKYRIN REPEAT DOMAIN-CONTAINING PROTEIN 39 HOMOLOG-RELATED"/>
    <property type="match status" value="1"/>
</dbReference>
<dbReference type="OrthoDB" id="2157530at2759"/>
<evidence type="ECO:0000313" key="2">
    <source>
        <dbReference type="EMBL" id="KAH7094835.1"/>
    </source>
</evidence>
<keyword evidence="3" id="KW-1185">Reference proteome</keyword>
<dbReference type="InterPro" id="IPR010730">
    <property type="entry name" value="HET"/>
</dbReference>
<dbReference type="Pfam" id="PF06985">
    <property type="entry name" value="HET"/>
    <property type="match status" value="1"/>
</dbReference>
<protein>
    <submittedName>
        <fullName evidence="2">Heterokaryon incompatibility protein-domain-containing protein</fullName>
    </submittedName>
</protein>
<proteinExistence type="predicted"/>
<dbReference type="EMBL" id="JAGMVJ010000001">
    <property type="protein sequence ID" value="KAH7094835.1"/>
    <property type="molecule type" value="Genomic_DNA"/>
</dbReference>
<reference evidence="2" key="1">
    <citation type="journal article" date="2021" name="Nat. Commun.">
        <title>Genetic determinants of endophytism in the Arabidopsis root mycobiome.</title>
        <authorList>
            <person name="Mesny F."/>
            <person name="Miyauchi S."/>
            <person name="Thiergart T."/>
            <person name="Pickel B."/>
            <person name="Atanasova L."/>
            <person name="Karlsson M."/>
            <person name="Huettel B."/>
            <person name="Barry K.W."/>
            <person name="Haridas S."/>
            <person name="Chen C."/>
            <person name="Bauer D."/>
            <person name="Andreopoulos W."/>
            <person name="Pangilinan J."/>
            <person name="LaButti K."/>
            <person name="Riley R."/>
            <person name="Lipzen A."/>
            <person name="Clum A."/>
            <person name="Drula E."/>
            <person name="Henrissat B."/>
            <person name="Kohler A."/>
            <person name="Grigoriev I.V."/>
            <person name="Martin F.M."/>
            <person name="Hacquard S."/>
        </authorList>
    </citation>
    <scope>NUCLEOTIDE SEQUENCE</scope>
    <source>
        <strain evidence="2">MPI-SDFR-AT-0120</strain>
    </source>
</reference>
<comment type="caution">
    <text evidence="2">The sequence shown here is derived from an EMBL/GenBank/DDBJ whole genome shotgun (WGS) entry which is preliminary data.</text>
</comment>
<dbReference type="AlphaFoldDB" id="A0A8K0RH36"/>
<dbReference type="PANTHER" id="PTHR24148:SF64">
    <property type="entry name" value="HETEROKARYON INCOMPATIBILITY DOMAIN-CONTAINING PROTEIN"/>
    <property type="match status" value="1"/>
</dbReference>
<organism evidence="2 3">
    <name type="scientific">Paraphoma chrysanthemicola</name>
    <dbReference type="NCBI Taxonomy" id="798071"/>
    <lineage>
        <taxon>Eukaryota</taxon>
        <taxon>Fungi</taxon>
        <taxon>Dikarya</taxon>
        <taxon>Ascomycota</taxon>
        <taxon>Pezizomycotina</taxon>
        <taxon>Dothideomycetes</taxon>
        <taxon>Pleosporomycetidae</taxon>
        <taxon>Pleosporales</taxon>
        <taxon>Pleosporineae</taxon>
        <taxon>Phaeosphaeriaceae</taxon>
        <taxon>Paraphoma</taxon>
    </lineage>
</organism>
<feature type="domain" description="Heterokaryon incompatibility" evidence="1">
    <location>
        <begin position="58"/>
        <end position="210"/>
    </location>
</feature>
<evidence type="ECO:0000259" key="1">
    <source>
        <dbReference type="Pfam" id="PF06985"/>
    </source>
</evidence>
<dbReference type="Proteomes" id="UP000813461">
    <property type="component" value="Unassembled WGS sequence"/>
</dbReference>
<name>A0A8K0RH36_9PLEO</name>
<accession>A0A8K0RH36</accession>
<evidence type="ECO:0000313" key="3">
    <source>
        <dbReference type="Proteomes" id="UP000813461"/>
    </source>
</evidence>
<dbReference type="InterPro" id="IPR052895">
    <property type="entry name" value="HetReg/Transcr_Mod"/>
</dbReference>